<keyword evidence="1" id="KW-0227">DNA damage</keyword>
<comment type="similarity">
    <text evidence="1">Belongs to the Nre family.</text>
</comment>
<dbReference type="PANTHER" id="PTHR38136">
    <property type="entry name" value="DNA REPAIR PROTEIN"/>
    <property type="match status" value="1"/>
</dbReference>
<feature type="region of interest" description="Disordered" evidence="2">
    <location>
        <begin position="155"/>
        <end position="174"/>
    </location>
</feature>
<feature type="domain" description="Archaeal Nre C-terminal" evidence="4">
    <location>
        <begin position="313"/>
        <end position="423"/>
    </location>
</feature>
<comment type="function">
    <text evidence="1">Involved in DNA damage repair.</text>
</comment>
<sequence length="429" mass="48698" precursor="true">MLWINNLIEVRRSTAMRSIDPKLCSICRGRGLCGLSYCPIIARAMASLKLGMVSGSRVIEGSSPPSVFIGRYGYPYVRAGPGVPPLSGDTLVYDHPESWIGRRIEEILDYRWSLVTGYTSVDVRRPFNRIIEETRLVVLSSKPVDVRVELSKPPRPMLSFSEEEPPQGPRSPMERMQVLGNPSIPRPVEKAFNDTDLPAGRAVVYLYESGIPVSHIQKIFSVGALGVKEQRRLVPTRWSITAVDSILSRELLKDVKSYESLNEIEVYVLRHYDNLFVSILYPAKWSFEWMEAWWPGSTWNPGISNVIVEGDYEDYHGRTTYPSIGGCYYASMLATLEHLSRVRRQATAVLLREIYPGFNLPIGVWFVRESIREMYRRGPVLKTSNLGEVAMLLDKVTRLGAGKWFDSSRLLKRISRSKSIRDFMRGSQA</sequence>
<dbReference type="GO" id="GO:0006281">
    <property type="term" value="P:DNA repair"/>
    <property type="evidence" value="ECO:0007669"/>
    <property type="project" value="UniProtKB-UniRule"/>
</dbReference>
<dbReference type="PANTHER" id="PTHR38136:SF2">
    <property type="entry name" value="DNA REPAIR PROTEIN"/>
    <property type="match status" value="1"/>
</dbReference>
<dbReference type="InterPro" id="IPR006979">
    <property type="entry name" value="Nre_C"/>
</dbReference>
<evidence type="ECO:0000256" key="1">
    <source>
        <dbReference type="HAMAP-Rule" id="MF_02096"/>
    </source>
</evidence>
<accession>E8R9B4</accession>
<dbReference type="Proteomes" id="UP000001068">
    <property type="component" value="Chromosome"/>
</dbReference>
<dbReference type="GO" id="GO:0008270">
    <property type="term" value="F:zinc ion binding"/>
    <property type="evidence" value="ECO:0007669"/>
    <property type="project" value="UniProtKB-UniRule"/>
</dbReference>
<evidence type="ECO:0000259" key="3">
    <source>
        <dbReference type="Pfam" id="PF04894"/>
    </source>
</evidence>
<dbReference type="EMBL" id="CP002363">
    <property type="protein sequence ID" value="ADV65090.1"/>
    <property type="molecule type" value="Genomic_DNA"/>
</dbReference>
<keyword evidence="1" id="KW-0234">DNA repair</keyword>
<protein>
    <recommendedName>
        <fullName evidence="1">DNA repair protein</fullName>
    </recommendedName>
</protein>
<keyword evidence="6" id="KW-1185">Reference proteome</keyword>
<reference evidence="6" key="1">
    <citation type="submission" date="2010-11" db="EMBL/GenBank/DDBJ databases">
        <title>The complete genome of Desulfurococcus mucosus DSM 2162.</title>
        <authorList>
            <consortium name="US DOE Joint Genome Institute (JGI-PGF)"/>
            <person name="Lucas S."/>
            <person name="Copeland A."/>
            <person name="Lapidus A."/>
            <person name="Bruce D."/>
            <person name="Goodwin L."/>
            <person name="Pitluck S."/>
            <person name="Kyrpides N."/>
            <person name="Mavromatis K."/>
            <person name="Pagani I."/>
            <person name="Ivanova N."/>
            <person name="Ovchinnikova G."/>
            <person name="Chertkov O."/>
            <person name="Held B."/>
            <person name="Brettin T."/>
            <person name="Detter J.C."/>
            <person name="Tapia R."/>
            <person name="Han C."/>
            <person name="Land M."/>
            <person name="Hauser L."/>
            <person name="Markowitz V."/>
            <person name="Cheng J.-F."/>
            <person name="Hugenholtz P."/>
            <person name="Woyke T."/>
            <person name="Wu D."/>
            <person name="Wirth R."/>
            <person name="Bilek Y."/>
            <person name="Hader T."/>
            <person name="Klenk H.-P."/>
            <person name="Eisen J.A."/>
        </authorList>
    </citation>
    <scope>NUCLEOTIDE SEQUENCE [LARGE SCALE GENOMIC DNA]</scope>
    <source>
        <strain evidence="6">ATCC 35584 / DSM 2162 / JCM 9187 / O7/1</strain>
    </source>
</reference>
<reference evidence="5 6" key="2">
    <citation type="journal article" date="2011" name="Stand. Genomic Sci.">
        <title>Complete genome sequence of Desulfurococcus mucosus type strain (O7/1).</title>
        <authorList>
            <person name="Wirth R."/>
            <person name="Chertkov O."/>
            <person name="Held B."/>
            <person name="Lapidus A."/>
            <person name="Nolan M."/>
            <person name="Lucas S."/>
            <person name="Hammon N."/>
            <person name="Deshpande S."/>
            <person name="Cheng J.F."/>
            <person name="Tapia R."/>
            <person name="Han C."/>
            <person name="Goodwin L."/>
            <person name="Pitluck S."/>
            <person name="Liolios K."/>
            <person name="Ioanna P."/>
            <person name="Ivanova N."/>
            <person name="Mavromatis K."/>
            <person name="Mikhailova N."/>
            <person name="Pati A."/>
            <person name="Chen A."/>
            <person name="Palaniappan K."/>
            <person name="Land M."/>
            <person name="Hauser L."/>
            <person name="Chang Y.J."/>
            <person name="Jeffries C.D."/>
            <person name="Bilek Y."/>
            <person name="Hader T."/>
            <person name="Rohde M."/>
            <person name="Spring S."/>
            <person name="Sikorski J."/>
            <person name="Goker M."/>
            <person name="Woyke T."/>
            <person name="Bristow J."/>
            <person name="Eisen J.A."/>
            <person name="Markowitz V."/>
            <person name="Hugenholtz P."/>
            <person name="Kyrpides N.C."/>
            <person name="Klenk H.P."/>
        </authorList>
    </citation>
    <scope>NUCLEOTIDE SEQUENCE [LARGE SCALE GENOMIC DNA]</scope>
    <source>
        <strain evidence="6">ATCC 35584 / DSM 2162 / JCM 9187 / O7/1</strain>
    </source>
</reference>
<dbReference type="STRING" id="765177.Desmu_0786"/>
<comment type="domain">
    <text evidence="1">Contains a predicted C4 metal binding domain at the N-terminus, which could be a zinc finger DNA binding domain.</text>
</comment>
<dbReference type="Pfam" id="PF04894">
    <property type="entry name" value="Nre_N"/>
    <property type="match status" value="1"/>
</dbReference>
<feature type="zinc finger region" description="C4-type" evidence="1">
    <location>
        <begin position="24"/>
        <end position="38"/>
    </location>
</feature>
<evidence type="ECO:0000259" key="4">
    <source>
        <dbReference type="Pfam" id="PF04895"/>
    </source>
</evidence>
<dbReference type="InterPro" id="IPR006978">
    <property type="entry name" value="Nre_N"/>
</dbReference>
<keyword evidence="1" id="KW-0479">Metal-binding</keyword>
<dbReference type="InterPro" id="IPR033167">
    <property type="entry name" value="Nre"/>
</dbReference>
<dbReference type="eggNOG" id="arCOG04269">
    <property type="taxonomic scope" value="Archaea"/>
</dbReference>
<name>E8R9B4_DESM0</name>
<organism evidence="5 6">
    <name type="scientific">Desulfurococcus mucosus (strain ATCC 35584 / DSM 2162 / JCM 9187 / O7/1)</name>
    <dbReference type="NCBI Taxonomy" id="765177"/>
    <lineage>
        <taxon>Archaea</taxon>
        <taxon>Thermoproteota</taxon>
        <taxon>Thermoprotei</taxon>
        <taxon>Desulfurococcales</taxon>
        <taxon>Desulfurococcaceae</taxon>
        <taxon>Desulfurococcus</taxon>
    </lineage>
</organism>
<feature type="domain" description="Archaeal Nre N-terminal" evidence="3">
    <location>
        <begin position="32"/>
        <end position="300"/>
    </location>
</feature>
<gene>
    <name evidence="5" type="ordered locus">Desmu_0786</name>
</gene>
<dbReference type="HOGENOM" id="CLU_039703_0_0_2"/>
<evidence type="ECO:0000313" key="6">
    <source>
        <dbReference type="Proteomes" id="UP000001068"/>
    </source>
</evidence>
<evidence type="ECO:0000313" key="5">
    <source>
        <dbReference type="EMBL" id="ADV65090.1"/>
    </source>
</evidence>
<proteinExistence type="inferred from homology"/>
<keyword evidence="1" id="KW-0862">Zinc</keyword>
<dbReference type="KEGG" id="dmu:Desmu_0786"/>
<dbReference type="Pfam" id="PF04895">
    <property type="entry name" value="Nre_C"/>
    <property type="match status" value="1"/>
</dbReference>
<dbReference type="HAMAP" id="MF_02096">
    <property type="entry name" value="Nre"/>
    <property type="match status" value="1"/>
</dbReference>
<keyword evidence="1" id="KW-0863">Zinc-finger</keyword>
<dbReference type="AlphaFoldDB" id="E8R9B4"/>
<evidence type="ECO:0000256" key="2">
    <source>
        <dbReference type="SAM" id="MobiDB-lite"/>
    </source>
</evidence>